<protein>
    <submittedName>
        <fullName evidence="3">DNA-directed RNA polymerase subunit beta</fullName>
    </submittedName>
</protein>
<keyword evidence="4" id="KW-1185">Reference proteome</keyword>
<keyword evidence="3" id="KW-0804">Transcription</keyword>
<evidence type="ECO:0000313" key="3">
    <source>
        <dbReference type="EMBL" id="MFC0272335.1"/>
    </source>
</evidence>
<dbReference type="Pfam" id="PF11772">
    <property type="entry name" value="EpuA"/>
    <property type="match status" value="1"/>
</dbReference>
<dbReference type="Proteomes" id="UP001589854">
    <property type="component" value="Unassembled WGS sequence"/>
</dbReference>
<proteinExistence type="predicted"/>
<dbReference type="GO" id="GO:0000428">
    <property type="term" value="C:DNA-directed RNA polymerase complex"/>
    <property type="evidence" value="ECO:0007669"/>
    <property type="project" value="UniProtKB-KW"/>
</dbReference>
<feature type="compositionally biased region" description="Basic and acidic residues" evidence="1">
    <location>
        <begin position="1"/>
        <end position="17"/>
    </location>
</feature>
<dbReference type="EMBL" id="JBHLVO010000009">
    <property type="protein sequence ID" value="MFC0272335.1"/>
    <property type="molecule type" value="Genomic_DNA"/>
</dbReference>
<dbReference type="RefSeq" id="WP_378934545.1">
    <property type="nucleotide sequence ID" value="NZ_JBHLVO010000009.1"/>
</dbReference>
<gene>
    <name evidence="3" type="ORF">ACFFIX_12910</name>
</gene>
<organism evidence="3 4">
    <name type="scientific">Metabacillus herbersteinensis</name>
    <dbReference type="NCBI Taxonomy" id="283816"/>
    <lineage>
        <taxon>Bacteria</taxon>
        <taxon>Bacillati</taxon>
        <taxon>Bacillota</taxon>
        <taxon>Bacilli</taxon>
        <taxon>Bacillales</taxon>
        <taxon>Bacillaceae</taxon>
        <taxon>Metabacillus</taxon>
    </lineage>
</organism>
<feature type="compositionally biased region" description="Basic and acidic residues" evidence="1">
    <location>
        <begin position="24"/>
        <end position="34"/>
    </location>
</feature>
<keyword evidence="2" id="KW-0472">Membrane</keyword>
<keyword evidence="2" id="KW-0812">Transmembrane</keyword>
<accession>A0ABV6GFM1</accession>
<dbReference type="InterPro" id="IPR024596">
    <property type="entry name" value="RNApol_su_b/EpuA"/>
</dbReference>
<evidence type="ECO:0000256" key="1">
    <source>
        <dbReference type="SAM" id="MobiDB-lite"/>
    </source>
</evidence>
<keyword evidence="3" id="KW-0240">DNA-directed RNA polymerase</keyword>
<comment type="caution">
    <text evidence="3">The sequence shown here is derived from an EMBL/GenBank/DDBJ whole genome shotgun (WGS) entry which is preliminary data.</text>
</comment>
<keyword evidence="2" id="KW-1133">Transmembrane helix</keyword>
<feature type="transmembrane region" description="Helical" evidence="2">
    <location>
        <begin position="45"/>
        <end position="71"/>
    </location>
</feature>
<reference evidence="3 4" key="1">
    <citation type="submission" date="2024-09" db="EMBL/GenBank/DDBJ databases">
        <authorList>
            <person name="Sun Q."/>
            <person name="Mori K."/>
        </authorList>
    </citation>
    <scope>NUCLEOTIDE SEQUENCE [LARGE SCALE GENOMIC DNA]</scope>
    <source>
        <strain evidence="3 4">CCM 7228</strain>
    </source>
</reference>
<name>A0ABV6GFM1_9BACI</name>
<evidence type="ECO:0000313" key="4">
    <source>
        <dbReference type="Proteomes" id="UP001589854"/>
    </source>
</evidence>
<evidence type="ECO:0000256" key="2">
    <source>
        <dbReference type="SAM" id="Phobius"/>
    </source>
</evidence>
<feature type="region of interest" description="Disordered" evidence="1">
    <location>
        <begin position="1"/>
        <end position="34"/>
    </location>
</feature>
<sequence>MAAKEMTKKLTTREEIKKSKKEHKAKDRSTDTKGRGKIRIRLLPIWLRLILVLLFMILSAVLGLIIGYGVIGEGEPRDALNKSTWQHIVDLVEKEKEE</sequence>